<reference evidence="14" key="1">
    <citation type="submission" date="2023-07" db="EMBL/GenBank/DDBJ databases">
        <title>Description of three actinobacteria isolated from air of manufacturing shop in a pharmaceutical factory.</title>
        <authorList>
            <person name="Zhang D.-F."/>
        </authorList>
    </citation>
    <scope>NUCLEOTIDE SEQUENCE [LARGE SCALE GENOMIC DNA]</scope>
    <source>
        <strain evidence="14">CCTCC AB 2011122</strain>
    </source>
</reference>
<accession>A0ABU1FME8</accession>
<protein>
    <recommendedName>
        <fullName evidence="4">diacylglycerol O-acyltransferase</fullName>
        <ecNumber evidence="4">2.3.1.20</ecNumber>
    </recommendedName>
</protein>
<comment type="pathway">
    <text evidence="2">Lipid metabolism.</text>
</comment>
<name>A0ABU1FME8_9MICO</name>
<evidence type="ECO:0000313" key="13">
    <source>
        <dbReference type="EMBL" id="MDR5692939.1"/>
    </source>
</evidence>
<comment type="similarity">
    <text evidence="3">Belongs to the long-chain O-acyltransferase family.</text>
</comment>
<sequence>MGEVGVRHEPLSPADASNIVIDAPDQVNAFLMAGLLAPGGVVASDGAVDLAVLRTRFAARLPREARLSQRVAREGRRLVWVEAAVDLDRHVRLLEAVDGPAGFEALCARLMVTPMPTDRPLWELLVVPGAASSRVGLVLRIHHALADGLAAVRLVEVLLGAGEGPTDAAAPPASATAPRPRRSLLERLRTLGSGWERTTAVFRPALPPTVLLGRIGPRRGVAFVDASLDALARGAATAGGTVNDALLAAAVAAAEAALRERGEPVPPAVPASVPVALADRGRSGNAVGVMLVPLPTGEPDPSTRVRRIAELTRARKADARSRGSYELTRTRFGTVLFRRLVRYQRLIAMFVTNVPGPRHPLAVAGAPLERAWPLAPIQGNVRLGVSALSYDGRLHCAVHCDADAVSARAFGDALRAELDRIGALDGMRGPAVGG</sequence>
<dbReference type="InterPro" id="IPR004255">
    <property type="entry name" value="O-acyltransferase_WSD1_N"/>
</dbReference>
<evidence type="ECO:0000256" key="2">
    <source>
        <dbReference type="ARBA" id="ARBA00005189"/>
    </source>
</evidence>
<dbReference type="InterPro" id="IPR009721">
    <property type="entry name" value="O-acyltransferase_WSD1_C"/>
</dbReference>
<dbReference type="EMBL" id="JAVKGS010000003">
    <property type="protein sequence ID" value="MDR5692939.1"/>
    <property type="molecule type" value="Genomic_DNA"/>
</dbReference>
<dbReference type="PANTHER" id="PTHR31650:SF1">
    <property type="entry name" value="WAX ESTER SYNTHASE_DIACYLGLYCEROL ACYLTRANSFERASE 4-RELATED"/>
    <property type="match status" value="1"/>
</dbReference>
<proteinExistence type="inferred from homology"/>
<dbReference type="RefSeq" id="WP_310521287.1">
    <property type="nucleotide sequence ID" value="NZ_BAABBS010000001.1"/>
</dbReference>
<keyword evidence="9" id="KW-0012">Acyltransferase</keyword>
<feature type="domain" description="O-acyltransferase WSD1 C-terminal" evidence="12">
    <location>
        <begin position="284"/>
        <end position="421"/>
    </location>
</feature>
<dbReference type="PANTHER" id="PTHR31650">
    <property type="entry name" value="O-ACYLTRANSFERASE (WSD1-LIKE) FAMILY PROTEIN"/>
    <property type="match status" value="1"/>
</dbReference>
<organism evidence="13 14">
    <name type="scientific">Agromyces indicus</name>
    <dbReference type="NCBI Taxonomy" id="758919"/>
    <lineage>
        <taxon>Bacteria</taxon>
        <taxon>Bacillati</taxon>
        <taxon>Actinomycetota</taxon>
        <taxon>Actinomycetes</taxon>
        <taxon>Micrococcales</taxon>
        <taxon>Microbacteriaceae</taxon>
        <taxon>Agromyces</taxon>
    </lineage>
</organism>
<gene>
    <name evidence="13" type="ORF">RH861_12780</name>
</gene>
<evidence type="ECO:0000259" key="11">
    <source>
        <dbReference type="Pfam" id="PF03007"/>
    </source>
</evidence>
<keyword evidence="8" id="KW-0443">Lipid metabolism</keyword>
<comment type="pathway">
    <text evidence="1">Glycerolipid metabolism; triacylglycerol biosynthesis.</text>
</comment>
<comment type="catalytic activity">
    <reaction evidence="10">
        <text>an acyl-CoA + a 1,2-diacyl-sn-glycerol = a triacyl-sn-glycerol + CoA</text>
        <dbReference type="Rhea" id="RHEA:10868"/>
        <dbReference type="ChEBI" id="CHEBI:17815"/>
        <dbReference type="ChEBI" id="CHEBI:57287"/>
        <dbReference type="ChEBI" id="CHEBI:58342"/>
        <dbReference type="ChEBI" id="CHEBI:64615"/>
        <dbReference type="EC" id="2.3.1.20"/>
    </reaction>
</comment>
<evidence type="ECO:0000256" key="10">
    <source>
        <dbReference type="ARBA" id="ARBA00048109"/>
    </source>
</evidence>
<dbReference type="Gene3D" id="3.30.559.30">
    <property type="entry name" value="Nonribosomal peptide synthetase, condensation domain"/>
    <property type="match status" value="1"/>
</dbReference>
<evidence type="ECO:0000256" key="3">
    <source>
        <dbReference type="ARBA" id="ARBA00009587"/>
    </source>
</evidence>
<evidence type="ECO:0000256" key="7">
    <source>
        <dbReference type="ARBA" id="ARBA00022798"/>
    </source>
</evidence>
<evidence type="ECO:0000259" key="12">
    <source>
        <dbReference type="Pfam" id="PF06974"/>
    </source>
</evidence>
<evidence type="ECO:0000313" key="14">
    <source>
        <dbReference type="Proteomes" id="UP001260072"/>
    </source>
</evidence>
<evidence type="ECO:0000256" key="8">
    <source>
        <dbReference type="ARBA" id="ARBA00023098"/>
    </source>
</evidence>
<dbReference type="InterPro" id="IPR023213">
    <property type="entry name" value="CAT-like_dom_sf"/>
</dbReference>
<keyword evidence="7" id="KW-0319">Glycerol metabolism</keyword>
<evidence type="ECO:0000256" key="5">
    <source>
        <dbReference type="ARBA" id="ARBA00022516"/>
    </source>
</evidence>
<dbReference type="SUPFAM" id="SSF52777">
    <property type="entry name" value="CoA-dependent acyltransferases"/>
    <property type="match status" value="2"/>
</dbReference>
<dbReference type="Pfam" id="PF06974">
    <property type="entry name" value="WS_DGAT_C"/>
    <property type="match status" value="1"/>
</dbReference>
<evidence type="ECO:0000256" key="4">
    <source>
        <dbReference type="ARBA" id="ARBA00013244"/>
    </source>
</evidence>
<keyword evidence="5" id="KW-0444">Lipid biosynthesis</keyword>
<dbReference type="EC" id="2.3.1.20" evidence="4"/>
<evidence type="ECO:0000256" key="9">
    <source>
        <dbReference type="ARBA" id="ARBA00023315"/>
    </source>
</evidence>
<dbReference type="InterPro" id="IPR045034">
    <property type="entry name" value="O-acyltransferase_WSD1-like"/>
</dbReference>
<dbReference type="Proteomes" id="UP001260072">
    <property type="component" value="Unassembled WGS sequence"/>
</dbReference>
<comment type="caution">
    <text evidence="13">The sequence shown here is derived from an EMBL/GenBank/DDBJ whole genome shotgun (WGS) entry which is preliminary data.</text>
</comment>
<dbReference type="Gene3D" id="3.30.559.10">
    <property type="entry name" value="Chloramphenicol acetyltransferase-like domain"/>
    <property type="match status" value="1"/>
</dbReference>
<evidence type="ECO:0000256" key="1">
    <source>
        <dbReference type="ARBA" id="ARBA00004771"/>
    </source>
</evidence>
<keyword evidence="6" id="KW-0808">Transferase</keyword>
<keyword evidence="14" id="KW-1185">Reference proteome</keyword>
<dbReference type="Pfam" id="PF03007">
    <property type="entry name" value="WS_DGAT_cat"/>
    <property type="match status" value="1"/>
</dbReference>
<feature type="domain" description="O-acyltransferase WSD1-like N-terminal" evidence="11">
    <location>
        <begin position="11"/>
        <end position="182"/>
    </location>
</feature>
<evidence type="ECO:0000256" key="6">
    <source>
        <dbReference type="ARBA" id="ARBA00022679"/>
    </source>
</evidence>